<feature type="compositionally biased region" description="Low complexity" evidence="2">
    <location>
        <begin position="30"/>
        <end position="39"/>
    </location>
</feature>
<proteinExistence type="predicted"/>
<dbReference type="PANTHER" id="PTHR19211">
    <property type="entry name" value="ATP-BINDING TRANSPORT PROTEIN-RELATED"/>
    <property type="match status" value="1"/>
</dbReference>
<evidence type="ECO:0000313" key="13">
    <source>
        <dbReference type="Proteomes" id="UP000663855"/>
    </source>
</evidence>
<protein>
    <recommendedName>
        <fullName evidence="3">ABC transporter domain-containing protein</fullName>
    </recommendedName>
</protein>
<dbReference type="Pfam" id="PF00005">
    <property type="entry name" value="ABC_tran"/>
    <property type="match status" value="1"/>
</dbReference>
<dbReference type="EMBL" id="CAJNOW010011468">
    <property type="protein sequence ID" value="CAF1598038.1"/>
    <property type="molecule type" value="Genomic_DNA"/>
</dbReference>
<sequence length="245" mass="27128">MPSDAKKKRDLQKKAAAKQRQAPSGKKASTTNTNDADTNPNDEDLLEDNDDDEIQNENENPTNQSNGAKNEINDAIADVDPNVKSLIQNLDLLSMVEKANADARSCTGVLGSHPRGRDIHIHQFSVTFHGQEILSDADFEMNCGRRYGLVGLNGSGKSTILAAIGNREVPVPEHIDIFYLSREMAPVNKTALECVMEVDHERIKLEAEAEHLATLSDDHDRKTELESNKTNWEEKIETNSLLSPE</sequence>
<dbReference type="EMBL" id="CAJOBG010001872">
    <property type="protein sequence ID" value="CAF3964914.1"/>
    <property type="molecule type" value="Genomic_DNA"/>
</dbReference>
<dbReference type="InterPro" id="IPR027417">
    <property type="entry name" value="P-loop_NTPase"/>
</dbReference>
<evidence type="ECO:0000313" key="10">
    <source>
        <dbReference type="EMBL" id="CAF3887666.1"/>
    </source>
</evidence>
<feature type="compositionally biased region" description="Basic residues" evidence="2">
    <location>
        <begin position="8"/>
        <end position="17"/>
    </location>
</feature>
<dbReference type="EMBL" id="CAJNRG010001077">
    <property type="protein sequence ID" value="CAF2026793.1"/>
    <property type="molecule type" value="Genomic_DNA"/>
</dbReference>
<evidence type="ECO:0000313" key="9">
    <source>
        <dbReference type="EMBL" id="CAF3884163.1"/>
    </source>
</evidence>
<dbReference type="InterPro" id="IPR003439">
    <property type="entry name" value="ABC_transporter-like_ATP-bd"/>
</dbReference>
<dbReference type="OrthoDB" id="2110130at2759"/>
<dbReference type="Proteomes" id="UP000681720">
    <property type="component" value="Unassembled WGS sequence"/>
</dbReference>
<feature type="compositionally biased region" description="Basic and acidic residues" evidence="2">
    <location>
        <begin position="217"/>
        <end position="237"/>
    </location>
</feature>
<dbReference type="EMBL" id="CAJOBF010002319">
    <property type="protein sequence ID" value="CAF4026177.1"/>
    <property type="molecule type" value="Genomic_DNA"/>
</dbReference>
<dbReference type="InterPro" id="IPR050611">
    <property type="entry name" value="ABCF"/>
</dbReference>
<evidence type="ECO:0000313" key="6">
    <source>
        <dbReference type="EMBL" id="CAF1948821.1"/>
    </source>
</evidence>
<dbReference type="Gene3D" id="3.40.50.300">
    <property type="entry name" value="P-loop containing nucleotide triphosphate hydrolases"/>
    <property type="match status" value="1"/>
</dbReference>
<evidence type="ECO:0000313" key="12">
    <source>
        <dbReference type="EMBL" id="CAF4026177.1"/>
    </source>
</evidence>
<evidence type="ECO:0000313" key="14">
    <source>
        <dbReference type="Proteomes" id="UP000663866"/>
    </source>
</evidence>
<feature type="domain" description="ABC transporter" evidence="3">
    <location>
        <begin position="134"/>
        <end position="178"/>
    </location>
</feature>
<feature type="region of interest" description="Disordered" evidence="2">
    <location>
        <begin position="217"/>
        <end position="245"/>
    </location>
</feature>
<dbReference type="EMBL" id="CAJNRF010010731">
    <property type="protein sequence ID" value="CAF2123725.1"/>
    <property type="molecule type" value="Genomic_DNA"/>
</dbReference>
<dbReference type="GO" id="GO:0016887">
    <property type="term" value="F:ATP hydrolysis activity"/>
    <property type="evidence" value="ECO:0007669"/>
    <property type="project" value="InterPro"/>
</dbReference>
<dbReference type="EMBL" id="CAJNRE010001647">
    <property type="protein sequence ID" value="CAF1948821.1"/>
    <property type="molecule type" value="Genomic_DNA"/>
</dbReference>
<organism evidence="4 13">
    <name type="scientific">Rotaria magnacalcarata</name>
    <dbReference type="NCBI Taxonomy" id="392030"/>
    <lineage>
        <taxon>Eukaryota</taxon>
        <taxon>Metazoa</taxon>
        <taxon>Spiralia</taxon>
        <taxon>Gnathifera</taxon>
        <taxon>Rotifera</taxon>
        <taxon>Eurotatoria</taxon>
        <taxon>Bdelloidea</taxon>
        <taxon>Philodinida</taxon>
        <taxon>Philodinidae</taxon>
        <taxon>Rotaria</taxon>
    </lineage>
</organism>
<evidence type="ECO:0000313" key="11">
    <source>
        <dbReference type="EMBL" id="CAF3964914.1"/>
    </source>
</evidence>
<evidence type="ECO:0000259" key="3">
    <source>
        <dbReference type="Pfam" id="PF00005"/>
    </source>
</evidence>
<dbReference type="SUPFAM" id="SSF52540">
    <property type="entry name" value="P-loop containing nucleoside triphosphate hydrolases"/>
    <property type="match status" value="1"/>
</dbReference>
<accession>A0A814ZGW8</accession>
<dbReference type="Proteomes" id="UP000663842">
    <property type="component" value="Unassembled WGS sequence"/>
</dbReference>
<reference evidence="4" key="1">
    <citation type="submission" date="2021-02" db="EMBL/GenBank/DDBJ databases">
        <authorList>
            <person name="Nowell W R."/>
        </authorList>
    </citation>
    <scope>NUCLEOTIDE SEQUENCE</scope>
</reference>
<dbReference type="EMBL" id="CAJOBJ010001607">
    <property type="protein sequence ID" value="CAF3887666.1"/>
    <property type="molecule type" value="Genomic_DNA"/>
</dbReference>
<dbReference type="AlphaFoldDB" id="A0A814ZGW8"/>
<dbReference type="GO" id="GO:0005524">
    <property type="term" value="F:ATP binding"/>
    <property type="evidence" value="ECO:0007669"/>
    <property type="project" value="InterPro"/>
</dbReference>
<dbReference type="Proteomes" id="UP000663856">
    <property type="component" value="Unassembled WGS sequence"/>
</dbReference>
<dbReference type="Proteomes" id="UP000663855">
    <property type="component" value="Unassembled WGS sequence"/>
</dbReference>
<comment type="caution">
    <text evidence="4">The sequence shown here is derived from an EMBL/GenBank/DDBJ whole genome shotgun (WGS) entry which is preliminary data.</text>
</comment>
<name>A0A814ZGW8_9BILA</name>
<dbReference type="PANTHER" id="PTHR19211:SF15">
    <property type="entry name" value="ATP-BINDING CASSETTE SUB-FAMILY F MEMBER 2"/>
    <property type="match status" value="1"/>
</dbReference>
<dbReference type="Proteomes" id="UP000663834">
    <property type="component" value="Unassembled WGS sequence"/>
</dbReference>
<dbReference type="Proteomes" id="UP000663887">
    <property type="component" value="Unassembled WGS sequence"/>
</dbReference>
<gene>
    <name evidence="9" type="ORF">BYL167_LOCUS7607</name>
    <name evidence="4" type="ORF">CJN711_LOCUS14031</name>
    <name evidence="10" type="ORF">GIL414_LOCUS5879</name>
    <name evidence="5" type="ORF">KQP761_LOCUS21938</name>
    <name evidence="6" type="ORF">MBJ925_LOCUS5810</name>
    <name evidence="11" type="ORF">OVN521_LOCUS13025</name>
    <name evidence="12" type="ORF">UXM345_LOCUS17686</name>
    <name evidence="8" type="ORF">WKI299_LOCUS24883</name>
    <name evidence="7" type="ORF">XDN619_LOCUS4620</name>
</gene>
<evidence type="ECO:0000313" key="5">
    <source>
        <dbReference type="EMBL" id="CAF1598038.1"/>
    </source>
</evidence>
<keyword evidence="1" id="KW-0677">Repeat</keyword>
<feature type="compositionally biased region" description="Acidic residues" evidence="2">
    <location>
        <begin position="40"/>
        <end position="56"/>
    </location>
</feature>
<evidence type="ECO:0000313" key="4">
    <source>
        <dbReference type="EMBL" id="CAF1241759.1"/>
    </source>
</evidence>
<dbReference type="Proteomes" id="UP000681967">
    <property type="component" value="Unassembled WGS sequence"/>
</dbReference>
<keyword evidence="14" id="KW-1185">Reference proteome</keyword>
<evidence type="ECO:0000313" key="7">
    <source>
        <dbReference type="EMBL" id="CAF2026793.1"/>
    </source>
</evidence>
<dbReference type="EMBL" id="CAJOBH010001988">
    <property type="protein sequence ID" value="CAF3884163.1"/>
    <property type="molecule type" value="Genomic_DNA"/>
</dbReference>
<dbReference type="Proteomes" id="UP000663866">
    <property type="component" value="Unassembled WGS sequence"/>
</dbReference>
<evidence type="ECO:0000313" key="8">
    <source>
        <dbReference type="EMBL" id="CAF2123725.1"/>
    </source>
</evidence>
<evidence type="ECO:0000256" key="1">
    <source>
        <dbReference type="ARBA" id="ARBA00022737"/>
    </source>
</evidence>
<evidence type="ECO:0000256" key="2">
    <source>
        <dbReference type="SAM" id="MobiDB-lite"/>
    </source>
</evidence>
<feature type="region of interest" description="Disordered" evidence="2">
    <location>
        <begin position="1"/>
        <end position="69"/>
    </location>
</feature>
<dbReference type="Proteomes" id="UP000663824">
    <property type="component" value="Unassembled WGS sequence"/>
</dbReference>
<dbReference type="EMBL" id="CAJNOV010006282">
    <property type="protein sequence ID" value="CAF1241759.1"/>
    <property type="molecule type" value="Genomic_DNA"/>
</dbReference>